<reference evidence="1" key="1">
    <citation type="journal article" date="2015" name="Nature">
        <title>Complex archaea that bridge the gap between prokaryotes and eukaryotes.</title>
        <authorList>
            <person name="Spang A."/>
            <person name="Saw J.H."/>
            <person name="Jorgensen S.L."/>
            <person name="Zaremba-Niedzwiedzka K."/>
            <person name="Martijn J."/>
            <person name="Lind A.E."/>
            <person name="van Eijk R."/>
            <person name="Schleper C."/>
            <person name="Guy L."/>
            <person name="Ettema T.J."/>
        </authorList>
    </citation>
    <scope>NUCLEOTIDE SEQUENCE</scope>
</reference>
<gene>
    <name evidence="1" type="ORF">LCGC14_1071160</name>
</gene>
<evidence type="ECO:0000313" key="1">
    <source>
        <dbReference type="EMBL" id="KKN07037.1"/>
    </source>
</evidence>
<accession>A0A0F9N5D7</accession>
<dbReference type="InterPro" id="IPR029058">
    <property type="entry name" value="AB_hydrolase_fold"/>
</dbReference>
<proteinExistence type="predicted"/>
<evidence type="ECO:0008006" key="2">
    <source>
        <dbReference type="Google" id="ProtNLM"/>
    </source>
</evidence>
<name>A0A0F9N5D7_9ZZZZ</name>
<organism evidence="1">
    <name type="scientific">marine sediment metagenome</name>
    <dbReference type="NCBI Taxonomy" id="412755"/>
    <lineage>
        <taxon>unclassified sequences</taxon>
        <taxon>metagenomes</taxon>
        <taxon>ecological metagenomes</taxon>
    </lineage>
</organism>
<dbReference type="Pfam" id="PF06821">
    <property type="entry name" value="Ser_hydrolase"/>
    <property type="match status" value="1"/>
</dbReference>
<dbReference type="SUPFAM" id="SSF53474">
    <property type="entry name" value="alpha/beta-Hydrolases"/>
    <property type="match status" value="1"/>
</dbReference>
<dbReference type="PANTHER" id="PTHR15394">
    <property type="entry name" value="SERINE HYDROLASE RBBP9"/>
    <property type="match status" value="1"/>
</dbReference>
<sequence>MNWYKKSKNSSIKFVLVHGWDGGPDKDWFPWLAKELGKKGFGVINMSMPSPSTPTKNQWVKHLQDHIEPLSNTIFVAHSLGCICVLRYLESIDKKIKFAIFVAPYIENEKQYKTVSSFFHGDINWKKIKNNCPNIYTICSDNDPFVSVSQCSEIEKRFGSGCKIVKGKGHFDSSDGVEKIPEIIDILQG</sequence>
<dbReference type="InterPro" id="IPR010662">
    <property type="entry name" value="RBBP9/YdeN"/>
</dbReference>
<dbReference type="AlphaFoldDB" id="A0A0F9N5D7"/>
<comment type="caution">
    <text evidence="1">The sequence shown here is derived from an EMBL/GenBank/DDBJ whole genome shotgun (WGS) entry which is preliminary data.</text>
</comment>
<dbReference type="PANTHER" id="PTHR15394:SF3">
    <property type="entry name" value="SERINE HYDROLASE RBBP9"/>
    <property type="match status" value="1"/>
</dbReference>
<protein>
    <recommendedName>
        <fullName evidence="2">Serine hydrolase family protein</fullName>
    </recommendedName>
</protein>
<dbReference type="EMBL" id="LAZR01004614">
    <property type="protein sequence ID" value="KKN07037.1"/>
    <property type="molecule type" value="Genomic_DNA"/>
</dbReference>
<dbReference type="GO" id="GO:0016787">
    <property type="term" value="F:hydrolase activity"/>
    <property type="evidence" value="ECO:0007669"/>
    <property type="project" value="InterPro"/>
</dbReference>
<dbReference type="Gene3D" id="3.40.50.1820">
    <property type="entry name" value="alpha/beta hydrolase"/>
    <property type="match status" value="1"/>
</dbReference>